<dbReference type="Pfam" id="PF07686">
    <property type="entry name" value="V-set"/>
    <property type="match status" value="1"/>
</dbReference>
<dbReference type="SUPFAM" id="SSF48726">
    <property type="entry name" value="Immunoglobulin"/>
    <property type="match status" value="1"/>
</dbReference>
<keyword evidence="3" id="KW-0675">Receptor</keyword>
<dbReference type="GO" id="GO:0042101">
    <property type="term" value="C:T cell receptor complex"/>
    <property type="evidence" value="ECO:0007669"/>
    <property type="project" value="UniProtKB-KW"/>
</dbReference>
<evidence type="ECO:0000256" key="4">
    <source>
        <dbReference type="ARBA" id="ARBA00023319"/>
    </source>
</evidence>
<dbReference type="FunCoup" id="G3VR63">
    <property type="interactions" value="143"/>
</dbReference>
<dbReference type="InterPro" id="IPR013106">
    <property type="entry name" value="Ig_V-set"/>
</dbReference>
<dbReference type="HOGENOM" id="CLU_077975_8_0_1"/>
<evidence type="ECO:0000256" key="6">
    <source>
        <dbReference type="SAM" id="SignalP"/>
    </source>
</evidence>
<evidence type="ECO:0000256" key="5">
    <source>
        <dbReference type="ARBA" id="ARBA00043266"/>
    </source>
</evidence>
<keyword evidence="5" id="KW-1279">T cell receptor</keyword>
<keyword evidence="2" id="KW-1064">Adaptive immunity</keyword>
<dbReference type="GeneTree" id="ENSGT00940000153073"/>
<keyword evidence="4" id="KW-0393">Immunoglobulin domain</keyword>
<evidence type="ECO:0000313" key="9">
    <source>
        <dbReference type="Proteomes" id="UP000007648"/>
    </source>
</evidence>
<reference evidence="8" key="3">
    <citation type="submission" date="2025-09" db="UniProtKB">
        <authorList>
            <consortium name="Ensembl"/>
        </authorList>
    </citation>
    <scope>IDENTIFICATION</scope>
</reference>
<name>G3VR63_SARHA</name>
<keyword evidence="9" id="KW-1185">Reference proteome</keyword>
<keyword evidence="5" id="KW-0391">Immunity</keyword>
<dbReference type="InterPro" id="IPR007110">
    <property type="entry name" value="Ig-like_dom"/>
</dbReference>
<dbReference type="STRING" id="9305.ENSSHAP00000005668"/>
<dbReference type="InterPro" id="IPR003599">
    <property type="entry name" value="Ig_sub"/>
</dbReference>
<feature type="chain" id="PRO_5029523615" description="Ig-like domain-containing protein" evidence="6">
    <location>
        <begin position="23"/>
        <end position="134"/>
    </location>
</feature>
<reference evidence="8 9" key="1">
    <citation type="journal article" date="2011" name="Proc. Natl. Acad. Sci. U.S.A.">
        <title>Genetic diversity and population structure of the endangered marsupial Sarcophilus harrisii (Tasmanian devil).</title>
        <authorList>
            <person name="Miller W."/>
            <person name="Hayes V.M."/>
            <person name="Ratan A."/>
            <person name="Petersen D.C."/>
            <person name="Wittekindt N.E."/>
            <person name="Miller J."/>
            <person name="Walenz B."/>
            <person name="Knight J."/>
            <person name="Qi J."/>
            <person name="Zhao F."/>
            <person name="Wang Q."/>
            <person name="Bedoya-Reina O.C."/>
            <person name="Katiyar N."/>
            <person name="Tomsho L.P."/>
            <person name="Kasson L.M."/>
            <person name="Hardie R.A."/>
            <person name="Woodbridge P."/>
            <person name="Tindall E.A."/>
            <person name="Bertelsen M.F."/>
            <person name="Dixon D."/>
            <person name="Pyecroft S."/>
            <person name="Helgen K.M."/>
            <person name="Lesk A.M."/>
            <person name="Pringle T.H."/>
            <person name="Patterson N."/>
            <person name="Zhang Y."/>
            <person name="Kreiss A."/>
            <person name="Woods G.M."/>
            <person name="Jones M.E."/>
            <person name="Schuster S.C."/>
        </authorList>
    </citation>
    <scope>NUCLEOTIDE SEQUENCE [LARGE SCALE GENOMIC DNA]</scope>
</reference>
<reference evidence="8" key="2">
    <citation type="submission" date="2025-08" db="UniProtKB">
        <authorList>
            <consortium name="Ensembl"/>
        </authorList>
    </citation>
    <scope>IDENTIFICATION</scope>
</reference>
<dbReference type="SMART" id="SM00409">
    <property type="entry name" value="IG"/>
    <property type="match status" value="1"/>
</dbReference>
<accession>G3VR63</accession>
<protein>
    <recommendedName>
        <fullName evidence="7">Ig-like domain-containing protein</fullName>
    </recommendedName>
</protein>
<evidence type="ECO:0000313" key="8">
    <source>
        <dbReference type="Ensembl" id="ENSSHAP00000005668.2"/>
    </source>
</evidence>
<dbReference type="AlphaFoldDB" id="G3VR63"/>
<dbReference type="PANTHER" id="PTHR19367:SF42">
    <property type="entry name" value="T CELL RECEPTOR ALPHA VARIABLE 18"/>
    <property type="match status" value="1"/>
</dbReference>
<dbReference type="InterPro" id="IPR036179">
    <property type="entry name" value="Ig-like_dom_sf"/>
</dbReference>
<dbReference type="Ensembl" id="ENSSHAT00000005722.2">
    <property type="protein sequence ID" value="ENSSHAP00000005668.2"/>
    <property type="gene ID" value="ENSSHAG00000004953.2"/>
</dbReference>
<dbReference type="PANTHER" id="PTHR19367">
    <property type="entry name" value="T-CELL RECEPTOR ALPHA CHAIN V REGION"/>
    <property type="match status" value="1"/>
</dbReference>
<evidence type="ECO:0000256" key="3">
    <source>
        <dbReference type="ARBA" id="ARBA00023170"/>
    </source>
</evidence>
<organism evidence="8 9">
    <name type="scientific">Sarcophilus harrisii</name>
    <name type="common">Tasmanian devil</name>
    <name type="synonym">Sarcophilus laniarius</name>
    <dbReference type="NCBI Taxonomy" id="9305"/>
    <lineage>
        <taxon>Eukaryota</taxon>
        <taxon>Metazoa</taxon>
        <taxon>Chordata</taxon>
        <taxon>Craniata</taxon>
        <taxon>Vertebrata</taxon>
        <taxon>Euteleostomi</taxon>
        <taxon>Mammalia</taxon>
        <taxon>Metatheria</taxon>
        <taxon>Dasyuromorphia</taxon>
        <taxon>Dasyuridae</taxon>
        <taxon>Sarcophilus</taxon>
    </lineage>
</organism>
<feature type="signal peptide" evidence="6">
    <location>
        <begin position="1"/>
        <end position="22"/>
    </location>
</feature>
<evidence type="ECO:0000256" key="1">
    <source>
        <dbReference type="ARBA" id="ARBA00022729"/>
    </source>
</evidence>
<dbReference type="Gene3D" id="2.60.40.10">
    <property type="entry name" value="Immunoglobulins"/>
    <property type="match status" value="1"/>
</dbReference>
<dbReference type="PROSITE" id="PS50835">
    <property type="entry name" value="IG_LIKE"/>
    <property type="match status" value="1"/>
</dbReference>
<dbReference type="InParanoid" id="G3VR63"/>
<dbReference type="GO" id="GO:0002250">
    <property type="term" value="P:adaptive immune response"/>
    <property type="evidence" value="ECO:0007669"/>
    <property type="project" value="UniProtKB-KW"/>
</dbReference>
<dbReference type="InterPro" id="IPR051287">
    <property type="entry name" value="TCR_variable_region"/>
</dbReference>
<dbReference type="Proteomes" id="UP000007648">
    <property type="component" value="Unassembled WGS sequence"/>
</dbReference>
<proteinExistence type="predicted"/>
<dbReference type="SMART" id="SM00406">
    <property type="entry name" value="IGv"/>
    <property type="match status" value="1"/>
</dbReference>
<evidence type="ECO:0000256" key="2">
    <source>
        <dbReference type="ARBA" id="ARBA00023130"/>
    </source>
</evidence>
<sequence>SAMISAPISVIGILLLFGENNGNSVIQTEGHITLLERSPLTLNCSYKTSVPPYLLWYIQYPNEALKLFVSEASGKEQEKDNNGFWTKKNTEKSSFHLEKTSVQVGDSAVYYCVVSDTVTKTVGGAEHKPRGAQE</sequence>
<evidence type="ECO:0000259" key="7">
    <source>
        <dbReference type="PROSITE" id="PS50835"/>
    </source>
</evidence>
<keyword evidence="1 6" id="KW-0732">Signal</keyword>
<dbReference type="InterPro" id="IPR013783">
    <property type="entry name" value="Ig-like_fold"/>
</dbReference>
<dbReference type="eggNOG" id="ENOG502S6PI">
    <property type="taxonomic scope" value="Eukaryota"/>
</dbReference>
<feature type="domain" description="Ig-like" evidence="7">
    <location>
        <begin position="7"/>
        <end position="123"/>
    </location>
</feature>